<dbReference type="Pfam" id="PF05430">
    <property type="entry name" value="Methyltransf_30"/>
    <property type="match status" value="1"/>
</dbReference>
<gene>
    <name evidence="3" type="ORF">K4A83_09155</name>
</gene>
<feature type="domain" description="MnmC-like methyltransferase" evidence="2">
    <location>
        <begin position="128"/>
        <end position="227"/>
    </location>
</feature>
<comment type="caution">
    <text evidence="3">The sequence shown here is derived from an EMBL/GenBank/DDBJ whole genome shotgun (WGS) entry which is preliminary data.</text>
</comment>
<evidence type="ECO:0000259" key="2">
    <source>
        <dbReference type="Pfam" id="PF05430"/>
    </source>
</evidence>
<dbReference type="PANTHER" id="PTHR39963">
    <property type="entry name" value="SLL0983 PROTEIN"/>
    <property type="match status" value="1"/>
</dbReference>
<sequence length="287" mass="31410">MSNLQFFNPQVTGDGSFTFFSPEFEETFHSHGGAKQEAELKFIEPCLIRSKAQQQDRIRILDVCYGLGYNSAAALTGIGEVNPHCRVELVALELNPRVAQAALAHHLLDLWPAEVVEGLGQLVAVGSCQRGNLEARMLWGDARQSIKGVLDDGFRADAIFLDPFSPPKCPQLWTVEFLGAVAQALAPTGRLATYSCAAAVRGALMEAGLRIGASPRVGRRSPGTVASWAGDLPPLSLQEQEHLLTRAAVPYRDRTGQDSPTIIRQRRQAEQTSSPLEPSSHWKKRWT</sequence>
<reference evidence="3 4" key="1">
    <citation type="submission" date="2021-08" db="EMBL/GenBank/DDBJ databases">
        <title>Draft genome sequence of Spirulina subsalsa with high tolerance to salinity and hype-accumulation of phycocyanin.</title>
        <authorList>
            <person name="Pei H."/>
            <person name="Jiang L."/>
        </authorList>
    </citation>
    <scope>NUCLEOTIDE SEQUENCE [LARGE SCALE GENOMIC DNA]</scope>
    <source>
        <strain evidence="3 4">FACHB-351</strain>
    </source>
</reference>
<dbReference type="InterPro" id="IPR008471">
    <property type="entry name" value="MnmC-like_methylTransf"/>
</dbReference>
<accession>A0ABT3L4J9</accession>
<dbReference type="SUPFAM" id="SSF53335">
    <property type="entry name" value="S-adenosyl-L-methionine-dependent methyltransferases"/>
    <property type="match status" value="1"/>
</dbReference>
<organism evidence="3 4">
    <name type="scientific">Spirulina subsalsa FACHB-351</name>
    <dbReference type="NCBI Taxonomy" id="234711"/>
    <lineage>
        <taxon>Bacteria</taxon>
        <taxon>Bacillati</taxon>
        <taxon>Cyanobacteriota</taxon>
        <taxon>Cyanophyceae</taxon>
        <taxon>Spirulinales</taxon>
        <taxon>Spirulinaceae</taxon>
        <taxon>Spirulina</taxon>
    </lineage>
</organism>
<protein>
    <recommendedName>
        <fullName evidence="2">MnmC-like methyltransferase domain-containing protein</fullName>
    </recommendedName>
</protein>
<proteinExistence type="predicted"/>
<name>A0ABT3L4J9_9CYAN</name>
<keyword evidence="4" id="KW-1185">Reference proteome</keyword>
<dbReference type="InterPro" id="IPR029063">
    <property type="entry name" value="SAM-dependent_MTases_sf"/>
</dbReference>
<dbReference type="RefSeq" id="WP_265264196.1">
    <property type="nucleotide sequence ID" value="NZ_JAIHOM010000036.1"/>
</dbReference>
<dbReference type="Proteomes" id="UP001526426">
    <property type="component" value="Unassembled WGS sequence"/>
</dbReference>
<evidence type="ECO:0000256" key="1">
    <source>
        <dbReference type="SAM" id="MobiDB-lite"/>
    </source>
</evidence>
<dbReference type="EMBL" id="JAIHOM010000036">
    <property type="protein sequence ID" value="MCW6036436.1"/>
    <property type="molecule type" value="Genomic_DNA"/>
</dbReference>
<evidence type="ECO:0000313" key="3">
    <source>
        <dbReference type="EMBL" id="MCW6036436.1"/>
    </source>
</evidence>
<evidence type="ECO:0000313" key="4">
    <source>
        <dbReference type="Proteomes" id="UP001526426"/>
    </source>
</evidence>
<dbReference type="Gene3D" id="3.40.50.150">
    <property type="entry name" value="Vaccinia Virus protein VP39"/>
    <property type="match status" value="1"/>
</dbReference>
<dbReference type="PANTHER" id="PTHR39963:SF1">
    <property type="entry name" value="MNMC-LIKE METHYLTRANSFERASE DOMAIN-CONTAINING PROTEIN"/>
    <property type="match status" value="1"/>
</dbReference>
<feature type="region of interest" description="Disordered" evidence="1">
    <location>
        <begin position="249"/>
        <end position="287"/>
    </location>
</feature>